<evidence type="ECO:0000313" key="3">
    <source>
        <dbReference type="Proteomes" id="UP000887116"/>
    </source>
</evidence>
<dbReference type="Proteomes" id="UP000887116">
    <property type="component" value="Unassembled WGS sequence"/>
</dbReference>
<accession>A0A8X6FAX3</accession>
<dbReference type="AlphaFoldDB" id="A0A8X6FAX3"/>
<comment type="caution">
    <text evidence="2">The sequence shown here is derived from an EMBL/GenBank/DDBJ whole genome shotgun (WGS) entry which is preliminary data.</text>
</comment>
<feature type="compositionally biased region" description="Basic and acidic residues" evidence="1">
    <location>
        <begin position="42"/>
        <end position="59"/>
    </location>
</feature>
<protein>
    <submittedName>
        <fullName evidence="2">Uncharacterized protein</fullName>
    </submittedName>
</protein>
<organism evidence="2 3">
    <name type="scientific">Trichonephila clavata</name>
    <name type="common">Joro spider</name>
    <name type="synonym">Nephila clavata</name>
    <dbReference type="NCBI Taxonomy" id="2740835"/>
    <lineage>
        <taxon>Eukaryota</taxon>
        <taxon>Metazoa</taxon>
        <taxon>Ecdysozoa</taxon>
        <taxon>Arthropoda</taxon>
        <taxon>Chelicerata</taxon>
        <taxon>Arachnida</taxon>
        <taxon>Araneae</taxon>
        <taxon>Araneomorphae</taxon>
        <taxon>Entelegynae</taxon>
        <taxon>Araneoidea</taxon>
        <taxon>Nephilidae</taxon>
        <taxon>Trichonephila</taxon>
    </lineage>
</organism>
<reference evidence="2" key="1">
    <citation type="submission" date="2020-07" db="EMBL/GenBank/DDBJ databases">
        <title>Multicomponent nature underlies the extraordinary mechanical properties of spider dragline silk.</title>
        <authorList>
            <person name="Kono N."/>
            <person name="Nakamura H."/>
            <person name="Mori M."/>
            <person name="Yoshida Y."/>
            <person name="Ohtoshi R."/>
            <person name="Malay A.D."/>
            <person name="Moran D.A.P."/>
            <person name="Tomita M."/>
            <person name="Numata K."/>
            <person name="Arakawa K."/>
        </authorList>
    </citation>
    <scope>NUCLEOTIDE SEQUENCE</scope>
</reference>
<name>A0A8X6FAX3_TRICU</name>
<keyword evidence="3" id="KW-1185">Reference proteome</keyword>
<proteinExistence type="predicted"/>
<dbReference type="EMBL" id="BMAO01021576">
    <property type="protein sequence ID" value="GFQ75610.1"/>
    <property type="molecule type" value="Genomic_DNA"/>
</dbReference>
<sequence>MPWKHRTHANDEKERIDGIAKKEQLLSELAILPPCLDPDCPDHTTIKNKDNAIDHEIKTKPPQKRKGNKVDSKGFVFLKNLPGQPPQLQIPNH</sequence>
<evidence type="ECO:0000313" key="2">
    <source>
        <dbReference type="EMBL" id="GFQ75610.1"/>
    </source>
</evidence>
<feature type="region of interest" description="Disordered" evidence="1">
    <location>
        <begin position="42"/>
        <end position="72"/>
    </location>
</feature>
<evidence type="ECO:0000256" key="1">
    <source>
        <dbReference type="SAM" id="MobiDB-lite"/>
    </source>
</evidence>
<gene>
    <name evidence="2" type="ORF">TNCT_638131</name>
</gene>